<accession>A0A0F5JX17</accession>
<gene>
    <name evidence="1" type="ORF">WM40_21155</name>
</gene>
<evidence type="ECO:0000313" key="1">
    <source>
        <dbReference type="EMBL" id="KKB61812.1"/>
    </source>
</evidence>
<organism evidence="1 2">
    <name type="scientific">Robbsia andropogonis</name>
    <dbReference type="NCBI Taxonomy" id="28092"/>
    <lineage>
        <taxon>Bacteria</taxon>
        <taxon>Pseudomonadati</taxon>
        <taxon>Pseudomonadota</taxon>
        <taxon>Betaproteobacteria</taxon>
        <taxon>Burkholderiales</taxon>
        <taxon>Burkholderiaceae</taxon>
        <taxon>Robbsia</taxon>
    </lineage>
</organism>
<dbReference type="AlphaFoldDB" id="A0A0F5JX17"/>
<dbReference type="OrthoDB" id="9006417at2"/>
<protein>
    <submittedName>
        <fullName evidence="1">Uncharacterized protein</fullName>
    </submittedName>
</protein>
<evidence type="ECO:0000313" key="2">
    <source>
        <dbReference type="Proteomes" id="UP000033618"/>
    </source>
</evidence>
<dbReference type="Proteomes" id="UP000033618">
    <property type="component" value="Unassembled WGS sequence"/>
</dbReference>
<name>A0A0F5JX17_9BURK</name>
<dbReference type="RefSeq" id="WP_024905331.1">
    <property type="nucleotide sequence ID" value="NZ_CADFGU010000012.1"/>
</dbReference>
<sequence>MILSEYCKATLFCLVFDGPGPRTVVYIQAGTKVAAIRKAMDVMICLHDVGISEVAMTHVASYHDLLAEGRAEVESFRIFEARWFSDGTEEWVCSPLILSNDSTLLGAWAALQYEIAAGYVEQLPPRSLLDSGKPPVS</sequence>
<reference evidence="1 2" key="1">
    <citation type="submission" date="2015-03" db="EMBL/GenBank/DDBJ databases">
        <title>Draft Genome Sequence of Burkholderia andropogonis type strain ICMP2807, isolated from Sorghum bicolor.</title>
        <authorList>
            <person name="Lopes-Santos L."/>
            <person name="Castro D.B."/>
            <person name="Ottoboni L.M."/>
            <person name="Park D."/>
            <person name="Weirc B.S."/>
            <person name="Destefano S.A."/>
        </authorList>
    </citation>
    <scope>NUCLEOTIDE SEQUENCE [LARGE SCALE GENOMIC DNA]</scope>
    <source>
        <strain evidence="1 2">ICMP2807</strain>
    </source>
</reference>
<proteinExistence type="predicted"/>
<dbReference type="PATRIC" id="fig|28092.6.peg.4982"/>
<dbReference type="EMBL" id="LAQU01000031">
    <property type="protein sequence ID" value="KKB61812.1"/>
    <property type="molecule type" value="Genomic_DNA"/>
</dbReference>
<comment type="caution">
    <text evidence="1">The sequence shown here is derived from an EMBL/GenBank/DDBJ whole genome shotgun (WGS) entry which is preliminary data.</text>
</comment>
<keyword evidence="2" id="KW-1185">Reference proteome</keyword>